<accession>A0ABU0SG77</accession>
<comment type="caution">
    <text evidence="1">The sequence shown here is derived from an EMBL/GenBank/DDBJ whole genome shotgun (WGS) entry which is preliminary data.</text>
</comment>
<dbReference type="Proteomes" id="UP001230328">
    <property type="component" value="Unassembled WGS sequence"/>
</dbReference>
<sequence length="33" mass="4068">MRKNLERIEQVYRSVRREDVACYLTARLKKEGR</sequence>
<organism evidence="1 2">
    <name type="scientific">Streptomyces umbrinus</name>
    <dbReference type="NCBI Taxonomy" id="67370"/>
    <lineage>
        <taxon>Bacteria</taxon>
        <taxon>Bacillati</taxon>
        <taxon>Actinomycetota</taxon>
        <taxon>Actinomycetes</taxon>
        <taxon>Kitasatosporales</taxon>
        <taxon>Streptomycetaceae</taxon>
        <taxon>Streptomyces</taxon>
        <taxon>Streptomyces phaeochromogenes group</taxon>
    </lineage>
</organism>
<reference evidence="1 2" key="1">
    <citation type="submission" date="2023-07" db="EMBL/GenBank/DDBJ databases">
        <title>Comparative genomics of wheat-associated soil bacteria to identify genetic determinants of phenazine resistance.</title>
        <authorList>
            <person name="Mouncey N."/>
        </authorList>
    </citation>
    <scope>NUCLEOTIDE SEQUENCE [LARGE SCALE GENOMIC DNA]</scope>
    <source>
        <strain evidence="1 2">V2I4</strain>
    </source>
</reference>
<protein>
    <submittedName>
        <fullName evidence="1">Uncharacterized protein</fullName>
    </submittedName>
</protein>
<gene>
    <name evidence="1" type="ORF">QF035_000075</name>
</gene>
<name>A0ABU0SG77_9ACTN</name>
<evidence type="ECO:0000313" key="1">
    <source>
        <dbReference type="EMBL" id="MDQ1022493.1"/>
    </source>
</evidence>
<keyword evidence="2" id="KW-1185">Reference proteome</keyword>
<proteinExistence type="predicted"/>
<evidence type="ECO:0000313" key="2">
    <source>
        <dbReference type="Proteomes" id="UP001230328"/>
    </source>
</evidence>
<dbReference type="EMBL" id="JAUSZI010000001">
    <property type="protein sequence ID" value="MDQ1022493.1"/>
    <property type="molecule type" value="Genomic_DNA"/>
</dbReference>